<proteinExistence type="predicted"/>
<dbReference type="Proteomes" id="UP000682134">
    <property type="component" value="Unassembled WGS sequence"/>
</dbReference>
<name>A0A940SJT5_9BACI</name>
<evidence type="ECO:0000313" key="2">
    <source>
        <dbReference type="Proteomes" id="UP000682134"/>
    </source>
</evidence>
<keyword evidence="2" id="KW-1185">Reference proteome</keyword>
<comment type="caution">
    <text evidence="1">The sequence shown here is derived from an EMBL/GenBank/DDBJ whole genome shotgun (WGS) entry which is preliminary data.</text>
</comment>
<gene>
    <name evidence="1" type="ORF">J5Y03_14480</name>
</gene>
<sequence length="335" mass="39585">MAQLIKLLDYPSRYEGDLFHYPSQFVVLKRQQWKKINNAWLTGNWESLNEEETSEVLVEDIQPKQISDVEIKSKKQQFFQFLNKVKFSRKKSTEEAEEVENVTPSDEISSILEVFRVANEYFTEKELKQKFLDEFFKFQLKWATSRMIEESEIDRKIIFDDNLRYFLQSFPDNFLVLYQPVLYVGKAPIELEVIIVGPVETLCISIINGEENHVNIYNKGNFWTQKMLQREKKIVNPINGLNRMVKLVNQIYRKNDIVSNVRKILLCKSGYIDYLQAPHELELIDKRNYQDWHEQIINTSSPIKLNQLKAAQSILSLCEYTNHIELVNKEAGEED</sequence>
<organism evidence="1 2">
    <name type="scientific">Gottfriedia endophytica</name>
    <dbReference type="NCBI Taxonomy" id="2820819"/>
    <lineage>
        <taxon>Bacteria</taxon>
        <taxon>Bacillati</taxon>
        <taxon>Bacillota</taxon>
        <taxon>Bacilli</taxon>
        <taxon>Bacillales</taxon>
        <taxon>Bacillaceae</taxon>
        <taxon>Gottfriedia</taxon>
    </lineage>
</organism>
<evidence type="ECO:0000313" key="1">
    <source>
        <dbReference type="EMBL" id="MBP0726365.1"/>
    </source>
</evidence>
<dbReference type="EMBL" id="JAGIYQ010000010">
    <property type="protein sequence ID" value="MBP0726365.1"/>
    <property type="molecule type" value="Genomic_DNA"/>
</dbReference>
<dbReference type="RefSeq" id="WP_209406704.1">
    <property type="nucleotide sequence ID" value="NZ_JAGIYQ010000010.1"/>
</dbReference>
<accession>A0A940SJT5</accession>
<dbReference type="AlphaFoldDB" id="A0A940SJT5"/>
<reference evidence="1" key="1">
    <citation type="submission" date="2021-04" db="EMBL/GenBank/DDBJ databases">
        <title>Genome seq and assembly of Bacillus sp.</title>
        <authorList>
            <person name="Chhetri G."/>
        </authorList>
    </citation>
    <scope>NUCLEOTIDE SEQUENCE</scope>
    <source>
        <strain evidence="1">RG28</strain>
    </source>
</reference>
<protein>
    <submittedName>
        <fullName evidence="1">NERD domain-containing protein</fullName>
    </submittedName>
</protein>